<dbReference type="InterPro" id="IPR001478">
    <property type="entry name" value="PDZ"/>
</dbReference>
<dbReference type="InParanoid" id="O67451"/>
<dbReference type="InterPro" id="IPR041489">
    <property type="entry name" value="PDZ_6"/>
</dbReference>
<keyword evidence="1" id="KW-1133">Transmembrane helix</keyword>
<dbReference type="AlphaFoldDB" id="O67451"/>
<dbReference type="KEGG" id="aae:aq_1473"/>
<dbReference type="GO" id="GO:0015627">
    <property type="term" value="C:type II protein secretion system complex"/>
    <property type="evidence" value="ECO:0007669"/>
    <property type="project" value="InterPro"/>
</dbReference>
<sequence>MYLVYALSLAFTLSVFLSVFSLYYLFNRSLDINFVPKVKKEESVNLANLQGKLKEIFNYSVQEVKTSKPSVSSAVSPPSFKVKGIIISERIRGVILEEGSKDVFLSEGQSFKGYKLAKVENDRVIFEKNGVEFPLEFKVTKGEKSLTQVNPTLSSLPSEIVVSRREILELTKDPAKMFTQIRLVPYIKNGKTEGFIFEWVKPGSLFYKLGLRRGDILVSINNTTIRSGEDAFRILQMIRNEPNLKVELIRRGKREEINVRIE</sequence>
<dbReference type="PIR" id="A70428">
    <property type="entry name" value="A70428"/>
</dbReference>
<gene>
    <name evidence="3" type="ordered locus">aq_1473</name>
</gene>
<dbReference type="InterPro" id="IPR001639">
    <property type="entry name" value="T2SS_protein-GspC"/>
</dbReference>
<evidence type="ECO:0000313" key="4">
    <source>
        <dbReference type="Proteomes" id="UP000000798"/>
    </source>
</evidence>
<dbReference type="InterPro" id="IPR036034">
    <property type="entry name" value="PDZ_sf"/>
</dbReference>
<evidence type="ECO:0000256" key="1">
    <source>
        <dbReference type="SAM" id="Phobius"/>
    </source>
</evidence>
<feature type="domain" description="PDZ" evidence="2">
    <location>
        <begin position="175"/>
        <end position="252"/>
    </location>
</feature>
<organism evidence="3 4">
    <name type="scientific">Aquifex aeolicus (strain VF5)</name>
    <dbReference type="NCBI Taxonomy" id="224324"/>
    <lineage>
        <taxon>Bacteria</taxon>
        <taxon>Pseudomonadati</taxon>
        <taxon>Aquificota</taxon>
        <taxon>Aquificia</taxon>
        <taxon>Aquificales</taxon>
        <taxon>Aquificaceae</taxon>
        <taxon>Aquifex</taxon>
    </lineage>
</organism>
<dbReference type="Proteomes" id="UP000000798">
    <property type="component" value="Chromosome"/>
</dbReference>
<dbReference type="SMART" id="SM00228">
    <property type="entry name" value="PDZ"/>
    <property type="match status" value="1"/>
</dbReference>
<dbReference type="eggNOG" id="COG3031">
    <property type="taxonomic scope" value="Bacteria"/>
</dbReference>
<dbReference type="GO" id="GO:0015628">
    <property type="term" value="P:protein secretion by the type II secretion system"/>
    <property type="evidence" value="ECO:0007669"/>
    <property type="project" value="InterPro"/>
</dbReference>
<accession>O67451</accession>
<dbReference type="EnsemblBacteria" id="AAC07420">
    <property type="protein sequence ID" value="AAC07420"/>
    <property type="gene ID" value="aq_1473"/>
</dbReference>
<reference evidence="3 4" key="1">
    <citation type="journal article" date="1998" name="Nature">
        <title>The complete genome of the hyperthermophilic bacterium Aquifex aeolicus.</title>
        <authorList>
            <person name="Deckert G."/>
            <person name="Warren P.V."/>
            <person name="Gaasterland T."/>
            <person name="Young W.G."/>
            <person name="Lenox A.L."/>
            <person name="Graham D.E."/>
            <person name="Overbeek R."/>
            <person name="Snead M.A."/>
            <person name="Keller M."/>
            <person name="Aujay M."/>
            <person name="Huber R."/>
            <person name="Feldman R.A."/>
            <person name="Short J.M."/>
            <person name="Olson G.J."/>
            <person name="Swanson R.V."/>
        </authorList>
    </citation>
    <scope>NUCLEOTIDE SEQUENCE [LARGE SCALE GENOMIC DNA]</scope>
    <source>
        <strain evidence="3 4">VF5</strain>
    </source>
</reference>
<evidence type="ECO:0000259" key="2">
    <source>
        <dbReference type="SMART" id="SM00228"/>
    </source>
</evidence>
<keyword evidence="1" id="KW-0812">Transmembrane</keyword>
<dbReference type="Gene3D" id="2.30.42.10">
    <property type="match status" value="1"/>
</dbReference>
<dbReference type="STRING" id="224324.aq_1473"/>
<name>O67451_AQUAE</name>
<dbReference type="RefSeq" id="WP_010880954.1">
    <property type="nucleotide sequence ID" value="NC_000918.1"/>
</dbReference>
<proteinExistence type="predicted"/>
<dbReference type="HOGENOM" id="CLU_1060264_0_0_0"/>
<keyword evidence="1" id="KW-0472">Membrane</keyword>
<keyword evidence="4" id="KW-1185">Reference proteome</keyword>
<dbReference type="Pfam" id="PF17820">
    <property type="entry name" value="PDZ_6"/>
    <property type="match status" value="1"/>
</dbReference>
<dbReference type="NCBIfam" id="TIGR01713">
    <property type="entry name" value="typeII_sec_gspC"/>
    <property type="match status" value="1"/>
</dbReference>
<dbReference type="OrthoDB" id="11734at2"/>
<evidence type="ECO:0000313" key="3">
    <source>
        <dbReference type="EMBL" id="AAC07420.1"/>
    </source>
</evidence>
<protein>
    <recommendedName>
        <fullName evidence="2">PDZ domain-containing protein</fullName>
    </recommendedName>
</protein>
<feature type="transmembrane region" description="Helical" evidence="1">
    <location>
        <begin position="6"/>
        <end position="26"/>
    </location>
</feature>
<dbReference type="SUPFAM" id="SSF50156">
    <property type="entry name" value="PDZ domain-like"/>
    <property type="match status" value="1"/>
</dbReference>
<dbReference type="EMBL" id="AE000657">
    <property type="protein sequence ID" value="AAC07420.1"/>
    <property type="molecule type" value="Genomic_DNA"/>
</dbReference>